<dbReference type="WBParaSite" id="Csp11.Scaffold559.g3863.t1">
    <property type="protein sequence ID" value="Csp11.Scaffold559.g3863.t1"/>
    <property type="gene ID" value="Csp11.Scaffold559.g3863"/>
</dbReference>
<name>A0A1I7T9Y2_9PELO</name>
<dbReference type="AlphaFoldDB" id="A0A1I7T9Y2"/>
<accession>A0A1I7T9Y2</accession>
<proteinExistence type="predicted"/>
<dbReference type="STRING" id="1561998.A0A1I7T9Y2"/>
<keyword evidence="1" id="KW-1185">Reference proteome</keyword>
<evidence type="ECO:0000313" key="1">
    <source>
        <dbReference type="Proteomes" id="UP000095282"/>
    </source>
</evidence>
<evidence type="ECO:0000313" key="2">
    <source>
        <dbReference type="WBParaSite" id="Csp11.Scaffold559.g3863.t1"/>
    </source>
</evidence>
<sequence>MNGGYVNNGRIVIECDVEIVNEDIRYPRVLTSRPDDDDVRLMLQEVGYIPTIKCIEMEVALNEISEDLTASHVVYIDGIPWYPIK</sequence>
<reference evidence="2" key="1">
    <citation type="submission" date="2016-11" db="UniProtKB">
        <authorList>
            <consortium name="WormBaseParasite"/>
        </authorList>
    </citation>
    <scope>IDENTIFICATION</scope>
</reference>
<organism evidence="1 2">
    <name type="scientific">Caenorhabditis tropicalis</name>
    <dbReference type="NCBI Taxonomy" id="1561998"/>
    <lineage>
        <taxon>Eukaryota</taxon>
        <taxon>Metazoa</taxon>
        <taxon>Ecdysozoa</taxon>
        <taxon>Nematoda</taxon>
        <taxon>Chromadorea</taxon>
        <taxon>Rhabditida</taxon>
        <taxon>Rhabditina</taxon>
        <taxon>Rhabditomorpha</taxon>
        <taxon>Rhabditoidea</taxon>
        <taxon>Rhabditidae</taxon>
        <taxon>Peloderinae</taxon>
        <taxon>Caenorhabditis</taxon>
    </lineage>
</organism>
<dbReference type="Proteomes" id="UP000095282">
    <property type="component" value="Unplaced"/>
</dbReference>
<protein>
    <submittedName>
        <fullName evidence="2">Tudor domain-containing protein</fullName>
    </submittedName>
</protein>